<dbReference type="EMBL" id="LR812090">
    <property type="protein sequence ID" value="CAB9494432.1"/>
    <property type="molecule type" value="Genomic_DNA"/>
</dbReference>
<protein>
    <submittedName>
        <fullName evidence="1">Uncharacterized protein</fullName>
    </submittedName>
</protein>
<name>A0A6T9Y076_ALTMA</name>
<reference evidence="1 2" key="1">
    <citation type="submission" date="2020-06" db="EMBL/GenBank/DDBJ databases">
        <authorList>
            <person name="Duchaud E."/>
        </authorList>
    </citation>
    <scope>NUCLEOTIDE SEQUENCE [LARGE SCALE GENOMIC DNA]</scope>
    <source>
        <strain evidence="1">Alteromonas fortis</strain>
    </source>
</reference>
<organism evidence="1 2">
    <name type="scientific">Alteromonas macleodii</name>
    <name type="common">Pseudoalteromonas macleodii</name>
    <dbReference type="NCBI Taxonomy" id="28108"/>
    <lineage>
        <taxon>Bacteria</taxon>
        <taxon>Pseudomonadati</taxon>
        <taxon>Pseudomonadota</taxon>
        <taxon>Gammaproteobacteria</taxon>
        <taxon>Alteromonadales</taxon>
        <taxon>Alteromonadaceae</taxon>
        <taxon>Alteromonas/Salinimonas group</taxon>
        <taxon>Alteromonas</taxon>
    </lineage>
</organism>
<dbReference type="AlphaFoldDB" id="A0A6T9Y076"/>
<dbReference type="Proteomes" id="UP000509458">
    <property type="component" value="Chromosome"/>
</dbReference>
<accession>A0A6T9Y076</accession>
<evidence type="ECO:0000313" key="2">
    <source>
        <dbReference type="Proteomes" id="UP000509458"/>
    </source>
</evidence>
<proteinExistence type="predicted"/>
<evidence type="ECO:0000313" key="1">
    <source>
        <dbReference type="EMBL" id="CAB9494432.1"/>
    </source>
</evidence>
<gene>
    <name evidence="1" type="ORF">ALFOR1_31417</name>
</gene>
<dbReference type="RefSeq" id="WP_179983796.1">
    <property type="nucleotide sequence ID" value="NZ_LR812090.1"/>
</dbReference>
<sequence>MNFKLSKSILYFAFAYISTFSFEVKSDETDKANGIPLKLTSENYLELSKSIDLSDPIIGKAYEALLAIIQDKNTDADIVWEGVKSLQLLFSNLNYSVDITNVAPNCKLSGNDKKTDLNCLVKKVDILSDQLREASYKDQLHFNGNLSHQTRTRFKSLLTDATLVARKLTTNEDKNYKYTANSFVEELSLFSKKYINSARFIGGVGLSYSYIPVVDYKIRESLDISHLNFFSTTLEENTFSGSFSHKGFPSLSAIGKTPYFTISARFPFLDIENSFLTPVKVASSNDASSFFYQTSVESKMSVNYEISIETSISRILSDMFNFELNSNQSDWTLGVGFTGIDWDSTTNYTIKEFSSTETTSFSQGEVLDTITLNTQKSYVIPHYSLNFHYILADSLTCGFSAKYHLKKDKPDSSIDVNGMTVGFEIRYYPTF</sequence>